<sequence>MKKLKWVGLSVVLISIIILALVLMGGGSSSSSEEQDSEMVNRQQKIYQKALPVPFFEYSIPRDIYIQIYEVVTTRAYTTYTVIESMTGKTFFHGPSIGYGIPVDTSITNPLQGDYVYNGSAATIEQAEPNGLFSSKNTDGTWVLFVQNDGSVTPVYTEHKVTTFPFAVKKENDIWIRADNKPVDFTIDVQ</sequence>
<accession>A0A0F9AAL9</accession>
<evidence type="ECO:0000313" key="1">
    <source>
        <dbReference type="EMBL" id="KKL06604.1"/>
    </source>
</evidence>
<protein>
    <submittedName>
        <fullName evidence="1">Uncharacterized protein</fullName>
    </submittedName>
</protein>
<dbReference type="AlphaFoldDB" id="A0A0F9AAL9"/>
<name>A0A0F9AAL9_9ZZZZ</name>
<organism evidence="1">
    <name type="scientific">marine sediment metagenome</name>
    <dbReference type="NCBI Taxonomy" id="412755"/>
    <lineage>
        <taxon>unclassified sequences</taxon>
        <taxon>metagenomes</taxon>
        <taxon>ecological metagenomes</taxon>
    </lineage>
</organism>
<reference evidence="1" key="1">
    <citation type="journal article" date="2015" name="Nature">
        <title>Complex archaea that bridge the gap between prokaryotes and eukaryotes.</title>
        <authorList>
            <person name="Spang A."/>
            <person name="Saw J.H."/>
            <person name="Jorgensen S.L."/>
            <person name="Zaremba-Niedzwiedzka K."/>
            <person name="Martijn J."/>
            <person name="Lind A.E."/>
            <person name="van Eijk R."/>
            <person name="Schleper C."/>
            <person name="Guy L."/>
            <person name="Ettema T.J."/>
        </authorList>
    </citation>
    <scope>NUCLEOTIDE SEQUENCE</scope>
</reference>
<gene>
    <name evidence="1" type="ORF">LCGC14_2594350</name>
</gene>
<comment type="caution">
    <text evidence="1">The sequence shown here is derived from an EMBL/GenBank/DDBJ whole genome shotgun (WGS) entry which is preliminary data.</text>
</comment>
<proteinExistence type="predicted"/>
<dbReference type="EMBL" id="LAZR01043638">
    <property type="protein sequence ID" value="KKL06604.1"/>
    <property type="molecule type" value="Genomic_DNA"/>
</dbReference>